<proteinExistence type="predicted"/>
<dbReference type="EMBL" id="GL379973">
    <property type="protein sequence ID" value="EGT39576.1"/>
    <property type="molecule type" value="Genomic_DNA"/>
</dbReference>
<dbReference type="HOGENOM" id="CLU_1742180_0_0_1"/>
<evidence type="ECO:0000313" key="3">
    <source>
        <dbReference type="Proteomes" id="UP000008068"/>
    </source>
</evidence>
<feature type="coiled-coil region" evidence="1">
    <location>
        <begin position="25"/>
        <end position="90"/>
    </location>
</feature>
<protein>
    <submittedName>
        <fullName evidence="2">Uncharacterized protein</fullName>
    </submittedName>
</protein>
<dbReference type="Proteomes" id="UP000008068">
    <property type="component" value="Unassembled WGS sequence"/>
</dbReference>
<evidence type="ECO:0000256" key="1">
    <source>
        <dbReference type="SAM" id="Coils"/>
    </source>
</evidence>
<name>G0NXM9_CAEBE</name>
<organism evidence="3">
    <name type="scientific">Caenorhabditis brenneri</name>
    <name type="common">Nematode worm</name>
    <dbReference type="NCBI Taxonomy" id="135651"/>
    <lineage>
        <taxon>Eukaryota</taxon>
        <taxon>Metazoa</taxon>
        <taxon>Ecdysozoa</taxon>
        <taxon>Nematoda</taxon>
        <taxon>Chromadorea</taxon>
        <taxon>Rhabditida</taxon>
        <taxon>Rhabditina</taxon>
        <taxon>Rhabditomorpha</taxon>
        <taxon>Rhabditoidea</taxon>
        <taxon>Rhabditidae</taxon>
        <taxon>Peloderinae</taxon>
        <taxon>Caenorhabditis</taxon>
    </lineage>
</organism>
<accession>G0NXM9</accession>
<evidence type="ECO:0000313" key="2">
    <source>
        <dbReference type="EMBL" id="EGT39576.1"/>
    </source>
</evidence>
<keyword evidence="3" id="KW-1185">Reference proteome</keyword>
<keyword evidence="1" id="KW-0175">Coiled coil</keyword>
<sequence>MTLPGRIPIFYRLLNTRNDDQSAYIAKLEAQLAASQKKILELKDYENQPTCSSVILKPNSIANLQQNQKFEEMKARMKKMEEEFEKLRTRTSSPPAPDFEALQDQILDKTASLRVSEKENAILVSKNVSLKEEVERLHREMESTIIFFCF</sequence>
<dbReference type="InParanoid" id="G0NXM9"/>
<reference evidence="3" key="1">
    <citation type="submission" date="2011-07" db="EMBL/GenBank/DDBJ databases">
        <authorList>
            <consortium name="Caenorhabditis brenneri Sequencing and Analysis Consortium"/>
            <person name="Wilson R.K."/>
        </authorList>
    </citation>
    <scope>NUCLEOTIDE SEQUENCE [LARGE SCALE GENOMIC DNA]</scope>
    <source>
        <strain evidence="3">PB2801</strain>
    </source>
</reference>
<gene>
    <name evidence="2" type="ORF">CAEBREN_17897</name>
</gene>
<dbReference type="eggNOG" id="ENOG502TK2R">
    <property type="taxonomic scope" value="Eukaryota"/>
</dbReference>
<dbReference type="AlphaFoldDB" id="G0NXM9"/>